<dbReference type="InterPro" id="IPR004195">
    <property type="entry name" value="Head_decoration_D"/>
</dbReference>
<dbReference type="RefSeq" id="WP_013866486.1">
    <property type="nucleotide sequence ID" value="NC_015636.1"/>
</dbReference>
<gene>
    <name evidence="1" type="ordered locus">Metok_0310</name>
</gene>
<organism evidence="1 2">
    <name type="scientific">Methanothermococcus okinawensis (strain DSM 14208 / JCM 11175 / IH1)</name>
    <dbReference type="NCBI Taxonomy" id="647113"/>
    <lineage>
        <taxon>Archaea</taxon>
        <taxon>Methanobacteriati</taxon>
        <taxon>Methanobacteriota</taxon>
        <taxon>Methanomada group</taxon>
        <taxon>Methanococci</taxon>
        <taxon>Methanococcales</taxon>
        <taxon>Methanococcaceae</taxon>
        <taxon>Methanothermococcus</taxon>
    </lineage>
</organism>
<protein>
    <recommendedName>
        <fullName evidence="3">Head decoration protein</fullName>
    </recommendedName>
</protein>
<dbReference type="GeneID" id="10772428"/>
<dbReference type="Pfam" id="PF02924">
    <property type="entry name" value="HDPD"/>
    <property type="match status" value="1"/>
</dbReference>
<dbReference type="STRING" id="647113.Metok_0310"/>
<dbReference type="HOGENOM" id="CLU_2191056_0_0_2"/>
<evidence type="ECO:0008006" key="3">
    <source>
        <dbReference type="Google" id="ProtNLM"/>
    </source>
</evidence>
<evidence type="ECO:0000313" key="1">
    <source>
        <dbReference type="EMBL" id="AEH06300.1"/>
    </source>
</evidence>
<proteinExistence type="predicted"/>
<accession>F8ANU6</accession>
<sequence length="108" mass="11160">MKINYAPLYTTEGLITLKGNAAPGEAISAGTVIGIISASGELSPYNSSATDGTEVARGIALCDIDAADEDRDIIYAIAGAVIESKCIGLDATAKEDLSTIYFVKDSQL</sequence>
<dbReference type="Proteomes" id="UP000009296">
    <property type="component" value="Chromosome"/>
</dbReference>
<dbReference type="EMBL" id="CP002792">
    <property type="protein sequence ID" value="AEH06300.1"/>
    <property type="molecule type" value="Genomic_DNA"/>
</dbReference>
<dbReference type="KEGG" id="mok:Metok_0310"/>
<dbReference type="AlphaFoldDB" id="F8ANU6"/>
<name>F8ANU6_METOI</name>
<reference evidence="1" key="1">
    <citation type="submission" date="2011-05" db="EMBL/GenBank/DDBJ databases">
        <title>Complete sequence of chromosome of Methanothermococcus okinawensis IH1.</title>
        <authorList>
            <consortium name="US DOE Joint Genome Institute"/>
            <person name="Lucas S."/>
            <person name="Han J."/>
            <person name="Lapidus A."/>
            <person name="Cheng J.-F."/>
            <person name="Goodwin L."/>
            <person name="Pitluck S."/>
            <person name="Peters L."/>
            <person name="Mikhailova N."/>
            <person name="Held B."/>
            <person name="Han C."/>
            <person name="Tapia R."/>
            <person name="Land M."/>
            <person name="Hauser L."/>
            <person name="Kyrpides N."/>
            <person name="Ivanova N."/>
            <person name="Pagani I."/>
            <person name="Sieprawska-Lupa M."/>
            <person name="Takai K."/>
            <person name="Miyazaki J."/>
            <person name="Whitman W."/>
            <person name="Woyke T."/>
        </authorList>
    </citation>
    <scope>NUCLEOTIDE SEQUENCE</scope>
    <source>
        <strain evidence="1">IH1</strain>
    </source>
</reference>
<evidence type="ECO:0000313" key="2">
    <source>
        <dbReference type="Proteomes" id="UP000009296"/>
    </source>
</evidence>
<keyword evidence="2" id="KW-1185">Reference proteome</keyword>